<dbReference type="InterPro" id="IPR007528">
    <property type="entry name" value="RINT1_Tip20"/>
</dbReference>
<gene>
    <name evidence="2" type="ORF">BBJ29_001509</name>
    <name evidence="3" type="ORF">BBP00_00000880</name>
</gene>
<dbReference type="Pfam" id="PF04437">
    <property type="entry name" value="RINT1_TIP1"/>
    <property type="match status" value="1"/>
</dbReference>
<dbReference type="EMBL" id="MBAD02000396">
    <property type="protein sequence ID" value="RLN68586.1"/>
    <property type="molecule type" value="Genomic_DNA"/>
</dbReference>
<protein>
    <submittedName>
        <fullName evidence="3">Uncharacterized protein</fullName>
    </submittedName>
</protein>
<organism evidence="3 4">
    <name type="scientific">Phytophthora kernoviae</name>
    <dbReference type="NCBI Taxonomy" id="325452"/>
    <lineage>
        <taxon>Eukaryota</taxon>
        <taxon>Sar</taxon>
        <taxon>Stramenopiles</taxon>
        <taxon>Oomycota</taxon>
        <taxon>Peronosporomycetes</taxon>
        <taxon>Peronosporales</taxon>
        <taxon>Peronosporaceae</taxon>
        <taxon>Phytophthora</taxon>
    </lineage>
</organism>
<name>A0A3F2S1M5_9STRA</name>
<dbReference type="PANTHER" id="PTHR13520">
    <property type="entry name" value="RAD50-INTERACTING PROTEIN 1 RINT-1"/>
    <property type="match status" value="1"/>
</dbReference>
<dbReference type="PROSITE" id="PS51386">
    <property type="entry name" value="RINT1_TIP20"/>
    <property type="match status" value="1"/>
</dbReference>
<evidence type="ECO:0000313" key="2">
    <source>
        <dbReference type="EMBL" id="RLN68586.1"/>
    </source>
</evidence>
<dbReference type="Gene3D" id="1.20.58.1420">
    <property type="entry name" value="Dsl1p vesicle tethering complex, Tip20p subunit, domain B"/>
    <property type="match status" value="1"/>
</dbReference>
<feature type="region of interest" description="Disordered" evidence="1">
    <location>
        <begin position="512"/>
        <end position="536"/>
    </location>
</feature>
<proteinExistence type="predicted"/>
<sequence length="581" mass="65699">MGALPEEYQVIKREGDRRVVELSVDLRRFGEEKLRCALEKIGWPEPLSTQQELVDKETELRDVAAAFAYLLTLQLSQQQSQVNAGTTDLWAIDCVLEPLLLRFRYHFERLESATNRLAKPEWYLTYVQEQISQHTRFLATALTSELHRRREEVHCWDAQILLLRGLVKAVCHKLEQDLPTLLANPLLMCHTLDEILLFEQTIDDDVGYGSWASTDRCVYPRCVDVFTSNNEVLFAWTSADVEYAHRVLTSSIDIKSAGNNEFDLGVFRSKQESIWQLEKRSYGQPEGSGQGLDQDLVPQAALQFIALLDFLSQRFTLMETDEHRYLYVMQVHLPLLRRFGQLCDARGRQLLNSLTKKSNEMQILRAWRELFVVTNALQHVAHTLATWEQSSFFLELSKKVARSETTRAQVLRMHVAYSRQVLSRAAKAASTAVLTSEEAAAVRHALAGPGAMIGPTAAFSAAYSVGSKTMKSLFRRAEIEGNDVDAQAIEPHDEGQSTQDAPVDSAAPVVLTTNHNKTTPVNDRGEGKDDGEDDPETLLFSHTIFERQITELRSLTTTLLKKAKDTLVCAAERDVDAYRSR</sequence>
<comment type="caution">
    <text evidence="3">The sequence shown here is derived from an EMBL/GenBank/DDBJ whole genome shotgun (WGS) entry which is preliminary data.</text>
</comment>
<dbReference type="Proteomes" id="UP000277300">
    <property type="component" value="Unassembled WGS sequence"/>
</dbReference>
<evidence type="ECO:0000313" key="5">
    <source>
        <dbReference type="Proteomes" id="UP000284657"/>
    </source>
</evidence>
<dbReference type="GO" id="GO:0060628">
    <property type="term" value="P:regulation of ER to Golgi vesicle-mediated transport"/>
    <property type="evidence" value="ECO:0007669"/>
    <property type="project" value="TreeGrafter"/>
</dbReference>
<dbReference type="Proteomes" id="UP000284657">
    <property type="component" value="Unassembled WGS sequence"/>
</dbReference>
<dbReference type="AlphaFoldDB" id="A0A3F2S1M5"/>
<dbReference type="EMBL" id="MBDO02000011">
    <property type="protein sequence ID" value="RLN68621.1"/>
    <property type="molecule type" value="Genomic_DNA"/>
</dbReference>
<evidence type="ECO:0000313" key="4">
    <source>
        <dbReference type="Proteomes" id="UP000277300"/>
    </source>
</evidence>
<reference evidence="4 5" key="1">
    <citation type="submission" date="2018-07" db="EMBL/GenBank/DDBJ databases">
        <title>Genome sequencing of oomycete isolates from Chile give support for New Zealand origin for Phytophthora kernoviae and make available the first Nothophytophthora sp. genome.</title>
        <authorList>
            <person name="Studholme D.J."/>
            <person name="Sanfuentes E."/>
            <person name="Panda P."/>
            <person name="Hill R."/>
            <person name="Sambles C."/>
            <person name="Grant M."/>
            <person name="Williams N.M."/>
            <person name="Mcdougal R.L."/>
        </authorList>
    </citation>
    <scope>NUCLEOTIDE SEQUENCE [LARGE SCALE GENOMIC DNA]</scope>
    <source>
        <strain evidence="3">Chile6</strain>
        <strain evidence="2">Chile7</strain>
    </source>
</reference>
<evidence type="ECO:0000313" key="3">
    <source>
        <dbReference type="EMBL" id="RLN68621.1"/>
    </source>
</evidence>
<feature type="compositionally biased region" description="Polar residues" evidence="1">
    <location>
        <begin position="512"/>
        <end position="521"/>
    </location>
</feature>
<dbReference type="GO" id="GO:0006888">
    <property type="term" value="P:endoplasmic reticulum to Golgi vesicle-mediated transport"/>
    <property type="evidence" value="ECO:0007669"/>
    <property type="project" value="InterPro"/>
</dbReference>
<accession>A0A3F2S1M5</accession>
<dbReference type="PANTHER" id="PTHR13520:SF0">
    <property type="entry name" value="RAD50-INTERACTING PROTEIN 1"/>
    <property type="match status" value="1"/>
</dbReference>
<dbReference type="GO" id="GO:0006890">
    <property type="term" value="P:retrograde vesicle-mediated transport, Golgi to endoplasmic reticulum"/>
    <property type="evidence" value="ECO:0007669"/>
    <property type="project" value="InterPro"/>
</dbReference>
<dbReference type="OrthoDB" id="2189254at2759"/>
<dbReference type="InterPro" id="IPR042042">
    <property type="entry name" value="Tip20p_domB"/>
</dbReference>
<dbReference type="GO" id="GO:0070939">
    <property type="term" value="C:Dsl1/NZR complex"/>
    <property type="evidence" value="ECO:0007669"/>
    <property type="project" value="InterPro"/>
</dbReference>
<evidence type="ECO:0000256" key="1">
    <source>
        <dbReference type="SAM" id="MobiDB-lite"/>
    </source>
</evidence>